<feature type="transmembrane region" description="Helical" evidence="1">
    <location>
        <begin position="70"/>
        <end position="94"/>
    </location>
</feature>
<dbReference type="Pfam" id="PF19660">
    <property type="entry name" value="DUF6163"/>
    <property type="match status" value="1"/>
</dbReference>
<gene>
    <name evidence="2" type="ORF">MNBD_ALPHA11-2186</name>
</gene>
<sequence length="123" mass="13221">MINKLTPAIAFLALLGGIYDAGRLAGFGLGSADPLQIYSISGFTLLGVFAIARIFSAVGMWIKSNWGTPMLFGTTLIELAIYLSGVAIIDIGIFGFAFRLIQLAGSLMILVILFKIWHSGRHD</sequence>
<feature type="transmembrane region" description="Helical" evidence="1">
    <location>
        <begin position="36"/>
        <end position="58"/>
    </location>
</feature>
<evidence type="ECO:0000313" key="2">
    <source>
        <dbReference type="EMBL" id="VAW25107.1"/>
    </source>
</evidence>
<keyword evidence="1" id="KW-1133">Transmembrane helix</keyword>
<dbReference type="EMBL" id="UOEQ01000580">
    <property type="protein sequence ID" value="VAW25107.1"/>
    <property type="molecule type" value="Genomic_DNA"/>
</dbReference>
<protein>
    <submittedName>
        <fullName evidence="2">Uncharacterized protein</fullName>
    </submittedName>
</protein>
<proteinExistence type="predicted"/>
<keyword evidence="1" id="KW-0472">Membrane</keyword>
<dbReference type="AlphaFoldDB" id="A0A3B0UID3"/>
<keyword evidence="1" id="KW-0812">Transmembrane</keyword>
<evidence type="ECO:0000256" key="1">
    <source>
        <dbReference type="SAM" id="Phobius"/>
    </source>
</evidence>
<name>A0A3B0UID3_9ZZZZ</name>
<dbReference type="InterPro" id="IPR046161">
    <property type="entry name" value="DUF6163"/>
</dbReference>
<reference evidence="2" key="1">
    <citation type="submission" date="2018-06" db="EMBL/GenBank/DDBJ databases">
        <authorList>
            <person name="Zhirakovskaya E."/>
        </authorList>
    </citation>
    <scope>NUCLEOTIDE SEQUENCE</scope>
</reference>
<accession>A0A3B0UID3</accession>
<organism evidence="2">
    <name type="scientific">hydrothermal vent metagenome</name>
    <dbReference type="NCBI Taxonomy" id="652676"/>
    <lineage>
        <taxon>unclassified sequences</taxon>
        <taxon>metagenomes</taxon>
        <taxon>ecological metagenomes</taxon>
    </lineage>
</organism>
<feature type="transmembrane region" description="Helical" evidence="1">
    <location>
        <begin position="100"/>
        <end position="117"/>
    </location>
</feature>